<protein>
    <submittedName>
        <fullName evidence="1">Molybdopterin-binding protein</fullName>
    </submittedName>
</protein>
<evidence type="ECO:0000313" key="1">
    <source>
        <dbReference type="EMBL" id="MFB6489963.1"/>
    </source>
</evidence>
<name>A0ACC6UZ37_9CREN</name>
<sequence length="159" mass="17051">MYALVRLRGYVEGVGYRAVVASDVADALGLKVGDAVRLEAPDGSSSARISAISKDLKSGIMVTADVYMALGAKNRAVLLKKVERAFEAKVVRIGVASDAPLNVEEVKRALSFISSSRIPIFTNFAGYFYTDRGWAKIVIKAVEPREPAYISASTLAHLG</sequence>
<gene>
    <name evidence="1" type="ORF">TU35_001745</name>
</gene>
<comment type="caution">
    <text evidence="1">The sequence shown here is derived from an EMBL/GenBank/DDBJ whole genome shotgun (WGS) entry which is preliminary data.</text>
</comment>
<dbReference type="Proteomes" id="UP000033636">
    <property type="component" value="Unassembled WGS sequence"/>
</dbReference>
<proteinExistence type="predicted"/>
<accession>A0ACC6UZ37</accession>
<reference evidence="1" key="1">
    <citation type="submission" date="2024-07" db="EMBL/GenBank/DDBJ databases">
        <title>Metagenome and Metagenome-Assembled Genomes of Archaea from a hot spring from the geothermal field of Los Azufres, Mexico.</title>
        <authorList>
            <person name="Marin-Paredes R."/>
            <person name="Martinez-Romero E."/>
            <person name="Servin-Garciduenas L.E."/>
        </authorList>
    </citation>
    <scope>NUCLEOTIDE SEQUENCE</scope>
</reference>
<organism evidence="1 2">
    <name type="scientific">Thermoproteus sp. AZ2</name>
    <dbReference type="NCBI Taxonomy" id="1609232"/>
    <lineage>
        <taxon>Archaea</taxon>
        <taxon>Thermoproteota</taxon>
        <taxon>Thermoprotei</taxon>
        <taxon>Thermoproteales</taxon>
        <taxon>Thermoproteaceae</taxon>
        <taxon>Thermoproteus</taxon>
    </lineage>
</organism>
<evidence type="ECO:0000313" key="2">
    <source>
        <dbReference type="Proteomes" id="UP000033636"/>
    </source>
</evidence>
<dbReference type="EMBL" id="JZWT02000003">
    <property type="protein sequence ID" value="MFB6489963.1"/>
    <property type="molecule type" value="Genomic_DNA"/>
</dbReference>